<accession>A0A1V9T5M8</accession>
<dbReference type="RefSeq" id="WP_003703595.1">
    <property type="nucleotide sequence ID" value="NZ_JBAGCZ010000001.1"/>
</dbReference>
<dbReference type="EMBL" id="NBEY01000015">
    <property type="protein sequence ID" value="OQR26067.1"/>
    <property type="molecule type" value="Genomic_DNA"/>
</dbReference>
<proteinExistence type="predicted"/>
<dbReference type="Proteomes" id="UP000192353">
    <property type="component" value="Unassembled WGS sequence"/>
</dbReference>
<evidence type="ECO:0000313" key="2">
    <source>
        <dbReference type="Proteomes" id="UP000192353"/>
    </source>
</evidence>
<name>A0A1V9T5M8_9LACO</name>
<protein>
    <submittedName>
        <fullName evidence="1">Uncharacterized protein</fullName>
    </submittedName>
</protein>
<gene>
    <name evidence="1" type="ORF">B6U37_01365</name>
</gene>
<organism evidence="1 2">
    <name type="scientific">Ligilactobacillus salivarius</name>
    <dbReference type="NCBI Taxonomy" id="1624"/>
    <lineage>
        <taxon>Bacteria</taxon>
        <taxon>Bacillati</taxon>
        <taxon>Bacillota</taxon>
        <taxon>Bacilli</taxon>
        <taxon>Lactobacillales</taxon>
        <taxon>Lactobacillaceae</taxon>
        <taxon>Ligilactobacillus</taxon>
    </lineage>
</organism>
<comment type="caution">
    <text evidence="1">The sequence shown here is derived from an EMBL/GenBank/DDBJ whole genome shotgun (WGS) entry which is preliminary data.</text>
</comment>
<reference evidence="1 2" key="1">
    <citation type="submission" date="2017-03" db="EMBL/GenBank/DDBJ databases">
        <title>Phylogenomics and comparative genomics of Lactobacillus salivarius, a mammalian gut commensal.</title>
        <authorList>
            <person name="Harris H.M."/>
        </authorList>
    </citation>
    <scope>NUCLEOTIDE SEQUENCE [LARGE SCALE GENOMIC DNA]</scope>
    <source>
        <strain evidence="1 2">AH4231</strain>
    </source>
</reference>
<sequence length="167" mass="19655">MNLVEAKYLEYTVNVIFKEFLEYKGHENLPTYKILWKHNDKLFFANTLNFENNYTVMINKSTPDSIPYYEKLPLVENEKFPNDIREFIFSKYLGKPFANPINLYNDPLALLKESISSAKSLDKFHLDNPEYRLLNVSYLDSKIALPFILVDKDFELEPVSLIEVSKN</sequence>
<dbReference type="AlphaFoldDB" id="A0A1V9T5M8"/>
<evidence type="ECO:0000313" key="1">
    <source>
        <dbReference type="EMBL" id="OQR26067.1"/>
    </source>
</evidence>